<dbReference type="InterPro" id="IPR012317">
    <property type="entry name" value="Poly(ADP-ribose)pol_cat_dom"/>
</dbReference>
<proteinExistence type="predicted"/>
<reference evidence="2 3" key="1">
    <citation type="journal article" date="2018" name="New Phytol.">
        <title>Phylogenomics of Endogonaceae and evolution of mycorrhizas within Mucoromycota.</title>
        <authorList>
            <person name="Chang Y."/>
            <person name="Desiro A."/>
            <person name="Na H."/>
            <person name="Sandor L."/>
            <person name="Lipzen A."/>
            <person name="Clum A."/>
            <person name="Barry K."/>
            <person name="Grigoriev I.V."/>
            <person name="Martin F.M."/>
            <person name="Stajich J.E."/>
            <person name="Smith M.E."/>
            <person name="Bonito G."/>
            <person name="Spatafora J.W."/>
        </authorList>
    </citation>
    <scope>NUCLEOTIDE SEQUENCE [LARGE SCALE GENOMIC DNA]</scope>
    <source>
        <strain evidence="2 3">GMNB39</strain>
    </source>
</reference>
<dbReference type="SUPFAM" id="SSF56399">
    <property type="entry name" value="ADP-ribosylation"/>
    <property type="match status" value="1"/>
</dbReference>
<keyword evidence="3" id="KW-1185">Reference proteome</keyword>
<dbReference type="GO" id="GO:0003950">
    <property type="term" value="F:NAD+ poly-ADP-ribosyltransferase activity"/>
    <property type="evidence" value="ECO:0007669"/>
    <property type="project" value="InterPro"/>
</dbReference>
<dbReference type="OrthoDB" id="2153393at2759"/>
<dbReference type="Gene3D" id="3.90.228.10">
    <property type="match status" value="1"/>
</dbReference>
<dbReference type="EMBL" id="RBNI01023369">
    <property type="protein sequence ID" value="RUO96106.1"/>
    <property type="molecule type" value="Genomic_DNA"/>
</dbReference>
<evidence type="ECO:0000259" key="1">
    <source>
        <dbReference type="Pfam" id="PF00644"/>
    </source>
</evidence>
<feature type="domain" description="PARP catalytic" evidence="1">
    <location>
        <begin position="112"/>
        <end position="248"/>
    </location>
</feature>
<gene>
    <name evidence="2" type="ORF">BC936DRAFT_142620</name>
</gene>
<sequence>MEFPGSGPNLITANQVSSVGFRLNVEAFQHSGQCLIDPQPLLLRITKDEAICLCDAFPGTLALVGPTIHTTSILTVDTLFSNLTLNTAPPRAEAKVVTEGSAKEADAKLMMIQSMGGSNSDVKYVITRIRTITNPTVEANFQAFRSNLVRQGRPGNVVQAYHSTLPKNVESISKSNLSMSAAGKTDSGWFGAGLYFSAYPDYTFTYNFKPCRKVQPGDRGSVFVFDVCLGNKKQLEGLKNGSSLTPGYDSHESPMGCEWVIFNENQCVPRFIIDFTVEDLPLKGKLGGKFYEDGTSNSPYNETSDDPYSEASNSSYIPYYHKNGTSNSPYTPYYPGRNVFVSRNMNYYFVGFERIIGWELWLTIIDTGGFKWIALP</sequence>
<dbReference type="AlphaFoldDB" id="A0A433A0A5"/>
<evidence type="ECO:0000313" key="2">
    <source>
        <dbReference type="EMBL" id="RUO96106.1"/>
    </source>
</evidence>
<organism evidence="2 3">
    <name type="scientific">Jimgerdemannia flammicorona</name>
    <dbReference type="NCBI Taxonomy" id="994334"/>
    <lineage>
        <taxon>Eukaryota</taxon>
        <taxon>Fungi</taxon>
        <taxon>Fungi incertae sedis</taxon>
        <taxon>Mucoromycota</taxon>
        <taxon>Mucoromycotina</taxon>
        <taxon>Endogonomycetes</taxon>
        <taxon>Endogonales</taxon>
        <taxon>Endogonaceae</taxon>
        <taxon>Jimgerdemannia</taxon>
    </lineage>
</organism>
<evidence type="ECO:0000313" key="3">
    <source>
        <dbReference type="Proteomes" id="UP000268093"/>
    </source>
</evidence>
<name>A0A433A0A5_9FUNG</name>
<dbReference type="Proteomes" id="UP000268093">
    <property type="component" value="Unassembled WGS sequence"/>
</dbReference>
<protein>
    <recommendedName>
        <fullName evidence="1">PARP catalytic domain-containing protein</fullName>
    </recommendedName>
</protein>
<dbReference type="Pfam" id="PF00644">
    <property type="entry name" value="PARP"/>
    <property type="match status" value="1"/>
</dbReference>
<comment type="caution">
    <text evidence="2">The sequence shown here is derived from an EMBL/GenBank/DDBJ whole genome shotgun (WGS) entry which is preliminary data.</text>
</comment>
<accession>A0A433A0A5</accession>